<evidence type="ECO:0000313" key="2">
    <source>
        <dbReference type="Proteomes" id="UP000242287"/>
    </source>
</evidence>
<dbReference type="AlphaFoldDB" id="A0A2A9NBV8"/>
<proteinExistence type="predicted"/>
<organism evidence="1 2">
    <name type="scientific">Amanita thiersii Skay4041</name>
    <dbReference type="NCBI Taxonomy" id="703135"/>
    <lineage>
        <taxon>Eukaryota</taxon>
        <taxon>Fungi</taxon>
        <taxon>Dikarya</taxon>
        <taxon>Basidiomycota</taxon>
        <taxon>Agaricomycotina</taxon>
        <taxon>Agaricomycetes</taxon>
        <taxon>Agaricomycetidae</taxon>
        <taxon>Agaricales</taxon>
        <taxon>Pluteineae</taxon>
        <taxon>Amanitaceae</taxon>
        <taxon>Amanita</taxon>
    </lineage>
</organism>
<dbReference type="OrthoDB" id="2107880at2759"/>
<dbReference type="EMBL" id="KZ302300">
    <property type="protein sequence ID" value="PFH45741.1"/>
    <property type="molecule type" value="Genomic_DNA"/>
</dbReference>
<gene>
    <name evidence="1" type="ORF">AMATHDRAFT_158026</name>
</gene>
<evidence type="ECO:0000313" key="1">
    <source>
        <dbReference type="EMBL" id="PFH45741.1"/>
    </source>
</evidence>
<reference evidence="1 2" key="1">
    <citation type="submission" date="2014-02" db="EMBL/GenBank/DDBJ databases">
        <title>Transposable element dynamics among asymbiotic and ectomycorrhizal Amanita fungi.</title>
        <authorList>
            <consortium name="DOE Joint Genome Institute"/>
            <person name="Hess J."/>
            <person name="Skrede I."/>
            <person name="Wolfe B."/>
            <person name="LaButti K."/>
            <person name="Ohm R.A."/>
            <person name="Grigoriev I.V."/>
            <person name="Pringle A."/>
        </authorList>
    </citation>
    <scope>NUCLEOTIDE SEQUENCE [LARGE SCALE GENOMIC DNA]</scope>
    <source>
        <strain evidence="1 2">SKay4041</strain>
    </source>
</reference>
<dbReference type="STRING" id="703135.A0A2A9NBV8"/>
<dbReference type="Pfam" id="PF20180">
    <property type="entry name" value="UQCC2_CBP6"/>
    <property type="match status" value="1"/>
</dbReference>
<protein>
    <submittedName>
        <fullName evidence="1">Uncharacterized protein</fullName>
    </submittedName>
</protein>
<keyword evidence="2" id="KW-1185">Reference proteome</keyword>
<dbReference type="Proteomes" id="UP000242287">
    <property type="component" value="Unassembled WGS sequence"/>
</dbReference>
<accession>A0A2A9NBV8</accession>
<sequence length="105" mass="12064">MAVTTGKLAQRLNAIAATWYTDPFRPNIQLQTFLQSLASHPNLTPRAVDAARALQVNAMQKKYPLSKKMLQPASTPKHYDRLLEGYHKSAQGIRRPWWKIFFGIW</sequence>
<name>A0A2A9NBV8_9AGAR</name>